<name>A0A7M7KZI3_VARDE</name>
<dbReference type="KEGG" id="vde:111254640"/>
<dbReference type="RefSeq" id="XP_022671432.1">
    <property type="nucleotide sequence ID" value="XM_022815697.1"/>
</dbReference>
<dbReference type="EnsemblMetazoa" id="XM_022815697">
    <property type="protein sequence ID" value="XP_022671432"/>
    <property type="gene ID" value="LOC111254640"/>
</dbReference>
<keyword evidence="1" id="KW-0732">Signal</keyword>
<evidence type="ECO:0000313" key="3">
    <source>
        <dbReference type="Proteomes" id="UP000594260"/>
    </source>
</evidence>
<dbReference type="GeneID" id="111254640"/>
<keyword evidence="3" id="KW-1185">Reference proteome</keyword>
<sequence>MELRVLPYHIVFITFCTEAVVAERGNYCPRSCIRGVQQFPFSEICICPEYCPLFCCAGYYYHSPVHGICPITCGSKSRPIYTECCLPGGFTDPACIIAQKRWFDRNTRGVWWWPAVFNHTSSGYGKHSGVRRIHDNQLGDSIGREPFTTLALVKPGKNENSSKLLVSNTINEEANKKVK</sequence>
<organism evidence="2 3">
    <name type="scientific">Varroa destructor</name>
    <name type="common">Honeybee mite</name>
    <dbReference type="NCBI Taxonomy" id="109461"/>
    <lineage>
        <taxon>Eukaryota</taxon>
        <taxon>Metazoa</taxon>
        <taxon>Ecdysozoa</taxon>
        <taxon>Arthropoda</taxon>
        <taxon>Chelicerata</taxon>
        <taxon>Arachnida</taxon>
        <taxon>Acari</taxon>
        <taxon>Parasitiformes</taxon>
        <taxon>Mesostigmata</taxon>
        <taxon>Gamasina</taxon>
        <taxon>Dermanyssoidea</taxon>
        <taxon>Varroidae</taxon>
        <taxon>Varroa</taxon>
    </lineage>
</organism>
<accession>A0A7M7KZI3</accession>
<dbReference type="InParanoid" id="A0A7M7KZI3"/>
<reference evidence="2" key="1">
    <citation type="submission" date="2021-01" db="UniProtKB">
        <authorList>
            <consortium name="EnsemblMetazoa"/>
        </authorList>
    </citation>
    <scope>IDENTIFICATION</scope>
</reference>
<protein>
    <submittedName>
        <fullName evidence="2">Uncharacterized protein</fullName>
    </submittedName>
</protein>
<evidence type="ECO:0000256" key="1">
    <source>
        <dbReference type="SAM" id="SignalP"/>
    </source>
</evidence>
<feature type="signal peptide" evidence="1">
    <location>
        <begin position="1"/>
        <end position="22"/>
    </location>
</feature>
<dbReference type="Proteomes" id="UP000594260">
    <property type="component" value="Unplaced"/>
</dbReference>
<evidence type="ECO:0000313" key="2">
    <source>
        <dbReference type="EnsemblMetazoa" id="XP_022671432"/>
    </source>
</evidence>
<proteinExistence type="predicted"/>
<dbReference type="AlphaFoldDB" id="A0A7M7KZI3"/>
<feature type="chain" id="PRO_5029550083" evidence="1">
    <location>
        <begin position="23"/>
        <end position="179"/>
    </location>
</feature>